<dbReference type="AlphaFoldDB" id="A0A4Z2H7R8"/>
<evidence type="ECO:0000313" key="2">
    <source>
        <dbReference type="Proteomes" id="UP000314294"/>
    </source>
</evidence>
<gene>
    <name evidence="1" type="ORF">EYF80_028879</name>
</gene>
<proteinExistence type="predicted"/>
<dbReference type="Proteomes" id="UP000314294">
    <property type="component" value="Unassembled WGS sequence"/>
</dbReference>
<organism evidence="1 2">
    <name type="scientific">Liparis tanakae</name>
    <name type="common">Tanaka's snailfish</name>
    <dbReference type="NCBI Taxonomy" id="230148"/>
    <lineage>
        <taxon>Eukaryota</taxon>
        <taxon>Metazoa</taxon>
        <taxon>Chordata</taxon>
        <taxon>Craniata</taxon>
        <taxon>Vertebrata</taxon>
        <taxon>Euteleostomi</taxon>
        <taxon>Actinopterygii</taxon>
        <taxon>Neopterygii</taxon>
        <taxon>Teleostei</taxon>
        <taxon>Neoteleostei</taxon>
        <taxon>Acanthomorphata</taxon>
        <taxon>Eupercaria</taxon>
        <taxon>Perciformes</taxon>
        <taxon>Cottioidei</taxon>
        <taxon>Cottales</taxon>
        <taxon>Liparidae</taxon>
        <taxon>Liparis</taxon>
    </lineage>
</organism>
<accession>A0A4Z2H7R8</accession>
<name>A0A4Z2H7R8_9TELE</name>
<evidence type="ECO:0000313" key="1">
    <source>
        <dbReference type="EMBL" id="TNN60884.1"/>
    </source>
</evidence>
<dbReference type="EMBL" id="SRLO01000325">
    <property type="protein sequence ID" value="TNN60884.1"/>
    <property type="molecule type" value="Genomic_DNA"/>
</dbReference>
<comment type="caution">
    <text evidence="1">The sequence shown here is derived from an EMBL/GenBank/DDBJ whole genome shotgun (WGS) entry which is preliminary data.</text>
</comment>
<sequence>MSDRETTGGRATRLPGDRESAAAWGSAKLSSCAACWSPVDWKPESGNERSVAGGFVVLDATGATATRSPGAEV</sequence>
<reference evidence="1 2" key="1">
    <citation type="submission" date="2019-03" db="EMBL/GenBank/DDBJ databases">
        <title>First draft genome of Liparis tanakae, snailfish: a comprehensive survey of snailfish specific genes.</title>
        <authorList>
            <person name="Kim W."/>
            <person name="Song I."/>
            <person name="Jeong J.-H."/>
            <person name="Kim D."/>
            <person name="Kim S."/>
            <person name="Ryu S."/>
            <person name="Song J.Y."/>
            <person name="Lee S.K."/>
        </authorList>
    </citation>
    <scope>NUCLEOTIDE SEQUENCE [LARGE SCALE GENOMIC DNA]</scope>
    <source>
        <tissue evidence="1">Muscle</tissue>
    </source>
</reference>
<keyword evidence="2" id="KW-1185">Reference proteome</keyword>
<protein>
    <submittedName>
        <fullName evidence="1">Uncharacterized protein</fullName>
    </submittedName>
</protein>